<name>A0A832YY87_9CREN</name>
<accession>A0A832YY87</accession>
<sequence length="146" mass="16687">MSSSVRVETHDFDDELRKCIELARNVDSKALLYIDYAAERYPYATATVIDPESGLPYLQITFRVDTRGRDSIISLRARCSHGWVFYGYGPITSRDGVVRAGKGWFHARGTYLRPINVVKDLEEQLFQISTHVVEVAQLRLVEEGYL</sequence>
<gene>
    <name evidence="1" type="ORF">EYH02_00100</name>
</gene>
<evidence type="ECO:0000313" key="2">
    <source>
        <dbReference type="Proteomes" id="UP000605805"/>
    </source>
</evidence>
<protein>
    <submittedName>
        <fullName evidence="1">Uncharacterized protein</fullName>
    </submittedName>
</protein>
<evidence type="ECO:0000313" key="1">
    <source>
        <dbReference type="EMBL" id="HIP56466.1"/>
    </source>
</evidence>
<proteinExistence type="predicted"/>
<comment type="caution">
    <text evidence="1">The sequence shown here is derived from an EMBL/GenBank/DDBJ whole genome shotgun (WGS) entry which is preliminary data.</text>
</comment>
<organism evidence="1 2">
    <name type="scientific">Ignisphaera aggregans</name>
    <dbReference type="NCBI Taxonomy" id="334771"/>
    <lineage>
        <taxon>Archaea</taxon>
        <taxon>Thermoproteota</taxon>
        <taxon>Thermoprotei</taxon>
        <taxon>Desulfurococcales</taxon>
        <taxon>Desulfurococcaceae</taxon>
        <taxon>Ignisphaera</taxon>
    </lineage>
</organism>
<dbReference type="Proteomes" id="UP000605805">
    <property type="component" value="Unassembled WGS sequence"/>
</dbReference>
<dbReference type="AlphaFoldDB" id="A0A832YY87"/>
<dbReference type="EMBL" id="DQTV01000003">
    <property type="protein sequence ID" value="HIP56466.1"/>
    <property type="molecule type" value="Genomic_DNA"/>
</dbReference>
<reference evidence="1" key="1">
    <citation type="journal article" date="2020" name="ISME J.">
        <title>Gammaproteobacteria mediating utilization of methyl-, sulfur- and petroleum organic compounds in deep ocean hydrothermal plumes.</title>
        <authorList>
            <person name="Zhou Z."/>
            <person name="Liu Y."/>
            <person name="Pan J."/>
            <person name="Cron B.R."/>
            <person name="Toner B.M."/>
            <person name="Anantharaman K."/>
            <person name="Breier J.A."/>
            <person name="Dick G.J."/>
            <person name="Li M."/>
        </authorList>
    </citation>
    <scope>NUCLEOTIDE SEQUENCE</scope>
    <source>
        <strain evidence="1">SZUA-1435</strain>
    </source>
</reference>